<dbReference type="Proteomes" id="UP001050975">
    <property type="component" value="Unassembled WGS sequence"/>
</dbReference>
<dbReference type="EMBL" id="BLAY01000001">
    <property type="protein sequence ID" value="GET35362.1"/>
    <property type="molecule type" value="Genomic_DNA"/>
</dbReference>
<evidence type="ECO:0000313" key="2">
    <source>
        <dbReference type="Proteomes" id="UP001050975"/>
    </source>
</evidence>
<sequence length="41" mass="4435">MKKIQAAKSEADICRVALPQATKEEVKKATCSCVNHLCGCK</sequence>
<protein>
    <submittedName>
        <fullName evidence="1">Uncharacterized protein</fullName>
    </submittedName>
</protein>
<evidence type="ECO:0000313" key="1">
    <source>
        <dbReference type="EMBL" id="GET35362.1"/>
    </source>
</evidence>
<reference evidence="1" key="1">
    <citation type="submission" date="2019-10" db="EMBL/GenBank/DDBJ databases">
        <title>Draft genome sequece of Microseira wollei NIES-4236.</title>
        <authorList>
            <person name="Yamaguchi H."/>
            <person name="Suzuki S."/>
            <person name="Kawachi M."/>
        </authorList>
    </citation>
    <scope>NUCLEOTIDE SEQUENCE</scope>
    <source>
        <strain evidence="1">NIES-4236</strain>
    </source>
</reference>
<organism evidence="1 2">
    <name type="scientific">Microseira wollei NIES-4236</name>
    <dbReference type="NCBI Taxonomy" id="2530354"/>
    <lineage>
        <taxon>Bacteria</taxon>
        <taxon>Bacillati</taxon>
        <taxon>Cyanobacteriota</taxon>
        <taxon>Cyanophyceae</taxon>
        <taxon>Oscillatoriophycideae</taxon>
        <taxon>Aerosakkonematales</taxon>
        <taxon>Aerosakkonemataceae</taxon>
        <taxon>Microseira</taxon>
    </lineage>
</organism>
<gene>
    <name evidence="1" type="ORF">MiSe_01040</name>
</gene>
<comment type="caution">
    <text evidence="1">The sequence shown here is derived from an EMBL/GenBank/DDBJ whole genome shotgun (WGS) entry which is preliminary data.</text>
</comment>
<dbReference type="AlphaFoldDB" id="A0AAV3X5A0"/>
<keyword evidence="2" id="KW-1185">Reference proteome</keyword>
<name>A0AAV3X5A0_9CYAN</name>
<accession>A0AAV3X5A0</accession>
<proteinExistence type="predicted"/>